<name>A0ABR2VKY7_9FUNG</name>
<keyword evidence="1" id="KW-0472">Membrane</keyword>
<reference evidence="2 3" key="1">
    <citation type="submission" date="2023-04" db="EMBL/GenBank/DDBJ databases">
        <title>Genome of Basidiobolus ranarum AG-B5.</title>
        <authorList>
            <person name="Stajich J.E."/>
            <person name="Carter-House D."/>
            <person name="Gryganskyi A."/>
        </authorList>
    </citation>
    <scope>NUCLEOTIDE SEQUENCE [LARGE SCALE GENOMIC DNA]</scope>
    <source>
        <strain evidence="2 3">AG-B5</strain>
    </source>
</reference>
<dbReference type="Proteomes" id="UP001479436">
    <property type="component" value="Unassembled WGS sequence"/>
</dbReference>
<feature type="transmembrane region" description="Helical" evidence="1">
    <location>
        <begin position="20"/>
        <end position="38"/>
    </location>
</feature>
<dbReference type="EMBL" id="JASJQH010010320">
    <property type="protein sequence ID" value="KAK9670960.1"/>
    <property type="molecule type" value="Genomic_DNA"/>
</dbReference>
<evidence type="ECO:0000313" key="3">
    <source>
        <dbReference type="Proteomes" id="UP001479436"/>
    </source>
</evidence>
<keyword evidence="1" id="KW-1133">Transmembrane helix</keyword>
<evidence type="ECO:0000256" key="1">
    <source>
        <dbReference type="SAM" id="Phobius"/>
    </source>
</evidence>
<comment type="caution">
    <text evidence="2">The sequence shown here is derived from an EMBL/GenBank/DDBJ whole genome shotgun (WGS) entry which is preliminary data.</text>
</comment>
<organism evidence="2 3">
    <name type="scientific">Basidiobolus ranarum</name>
    <dbReference type="NCBI Taxonomy" id="34480"/>
    <lineage>
        <taxon>Eukaryota</taxon>
        <taxon>Fungi</taxon>
        <taxon>Fungi incertae sedis</taxon>
        <taxon>Zoopagomycota</taxon>
        <taxon>Entomophthoromycotina</taxon>
        <taxon>Basidiobolomycetes</taxon>
        <taxon>Basidiobolales</taxon>
        <taxon>Basidiobolaceae</taxon>
        <taxon>Basidiobolus</taxon>
    </lineage>
</organism>
<protein>
    <submittedName>
        <fullName evidence="2">Uncharacterized protein</fullName>
    </submittedName>
</protein>
<accession>A0ABR2VKY7</accession>
<keyword evidence="3" id="KW-1185">Reference proteome</keyword>
<proteinExistence type="predicted"/>
<sequence length="100" mass="11434">MVVEFLSAAMPLLKITRIVFQYYCLLFTSAIRLSLLIFKSPCLHISTINNPFTRLHPIGNILVTYDKGSNSSIWEIRSFKKKTVFTGTSNTCTSYYAHYS</sequence>
<keyword evidence="1" id="KW-0812">Transmembrane</keyword>
<evidence type="ECO:0000313" key="2">
    <source>
        <dbReference type="EMBL" id="KAK9670960.1"/>
    </source>
</evidence>
<gene>
    <name evidence="2" type="ORF">K7432_017186</name>
</gene>